<gene>
    <name evidence="2" type="ORF">KKP3000_000686</name>
</gene>
<accession>A0ABV5AIC2</accession>
<dbReference type="Proteomes" id="UP001579974">
    <property type="component" value="Unassembled WGS sequence"/>
</dbReference>
<dbReference type="InterPro" id="IPR011579">
    <property type="entry name" value="ATPase_dom"/>
</dbReference>
<dbReference type="InterPro" id="IPR027417">
    <property type="entry name" value="P-loop_NTPase"/>
</dbReference>
<dbReference type="InterPro" id="IPR003593">
    <property type="entry name" value="AAA+_ATPase"/>
</dbReference>
<dbReference type="SUPFAM" id="SSF52540">
    <property type="entry name" value="P-loop containing nucleoside triphosphate hydrolases"/>
    <property type="match status" value="1"/>
</dbReference>
<evidence type="ECO:0000259" key="1">
    <source>
        <dbReference type="SMART" id="SM00382"/>
    </source>
</evidence>
<dbReference type="GO" id="GO:0005524">
    <property type="term" value="F:ATP binding"/>
    <property type="evidence" value="ECO:0007669"/>
    <property type="project" value="UniProtKB-KW"/>
</dbReference>
<protein>
    <submittedName>
        <fullName evidence="2">ATP-binding protein</fullName>
    </submittedName>
</protein>
<keyword evidence="2" id="KW-0067">ATP-binding</keyword>
<dbReference type="EMBL" id="JBDXSU010000015">
    <property type="protein sequence ID" value="MFB5191898.1"/>
    <property type="molecule type" value="Genomic_DNA"/>
</dbReference>
<dbReference type="PANTHER" id="PTHR34301:SF8">
    <property type="entry name" value="ATPASE DOMAIN-CONTAINING PROTEIN"/>
    <property type="match status" value="1"/>
</dbReference>
<organism evidence="2 3">
    <name type="scientific">Alicyclobacillus fastidiosus</name>
    <dbReference type="NCBI Taxonomy" id="392011"/>
    <lineage>
        <taxon>Bacteria</taxon>
        <taxon>Bacillati</taxon>
        <taxon>Bacillota</taxon>
        <taxon>Bacilli</taxon>
        <taxon>Bacillales</taxon>
        <taxon>Alicyclobacillaceae</taxon>
        <taxon>Alicyclobacillus</taxon>
    </lineage>
</organism>
<dbReference type="PANTHER" id="PTHR34301">
    <property type="entry name" value="DNA-BINDING PROTEIN-RELATED"/>
    <property type="match status" value="1"/>
</dbReference>
<proteinExistence type="predicted"/>
<dbReference type="Gene3D" id="3.40.50.300">
    <property type="entry name" value="P-loop containing nucleotide triphosphate hydrolases"/>
    <property type="match status" value="1"/>
</dbReference>
<comment type="caution">
    <text evidence="2">The sequence shown here is derived from an EMBL/GenBank/DDBJ whole genome shotgun (WGS) entry which is preliminary data.</text>
</comment>
<reference evidence="2 3" key="1">
    <citation type="journal article" date="2024" name="Int. J. Mol. Sci.">
        <title>Exploration of Alicyclobacillus spp. Genome in Search of Antibiotic Resistance.</title>
        <authorList>
            <person name="Bucka-Kolendo J."/>
            <person name="Kiousi D.E."/>
            <person name="Dekowska A."/>
            <person name="Mikolajczuk-Szczyrba A."/>
            <person name="Karadedos D.M."/>
            <person name="Michael P."/>
            <person name="Galanis A."/>
            <person name="Sokolowska B."/>
        </authorList>
    </citation>
    <scope>NUCLEOTIDE SEQUENCE [LARGE SCALE GENOMIC DNA]</scope>
    <source>
        <strain evidence="2 3">KKP 3000</strain>
    </source>
</reference>
<dbReference type="Pfam" id="PF01637">
    <property type="entry name" value="ATPase_2"/>
    <property type="match status" value="1"/>
</dbReference>
<evidence type="ECO:0000313" key="2">
    <source>
        <dbReference type="EMBL" id="MFB5191898.1"/>
    </source>
</evidence>
<keyword evidence="2" id="KW-0547">Nucleotide-binding</keyword>
<name>A0ABV5AIC2_9BACL</name>
<keyword evidence="3" id="KW-1185">Reference proteome</keyword>
<dbReference type="RefSeq" id="WP_275475011.1">
    <property type="nucleotide sequence ID" value="NZ_CP162940.1"/>
</dbReference>
<evidence type="ECO:0000313" key="3">
    <source>
        <dbReference type="Proteomes" id="UP001579974"/>
    </source>
</evidence>
<feature type="domain" description="AAA+ ATPase" evidence="1">
    <location>
        <begin position="35"/>
        <end position="231"/>
    </location>
</feature>
<sequence length="384" mass="44226">MSYTNDVFPLGKIVPSIDVVDRHSFIKESKMRLMHGNSIMISGPRRIGKSSVAHEIMRQLQNDGCYVVKLDLMYTSTIEEFATKLIQSILENRTGVLPHVSSAIQQLRNFFQNSELHAKINDLELGITLDAQSSPTELLETAFHMAETMAKKDDKRMVILLDEFQELDRLDQMGKSSGQSLLKRLRSIFQQQEHTTYFFLGSESSLLNTIFAERNQAFYRFTTLLQLPSIPEGEWKTYIQYKLRAENIQMTDSAIRMLMERTGGHPYCVMSIMANAYFAAKISDMNEINAKVLDRSYNQSLSQLDAVYEEQWQEIRRFKGADLVLRSILLNKPIHNKEAGTSNVTRSVKNLMRLSVIEKGDSRGEYRLLEPMFGDWILKNIQER</sequence>
<dbReference type="SMART" id="SM00382">
    <property type="entry name" value="AAA"/>
    <property type="match status" value="1"/>
</dbReference>